<dbReference type="PROSITE" id="PS51892">
    <property type="entry name" value="SUBTILASE"/>
    <property type="match status" value="1"/>
</dbReference>
<feature type="active site" description="Charge relay system" evidence="5">
    <location>
        <position position="161"/>
    </location>
</feature>
<evidence type="ECO:0000256" key="3">
    <source>
        <dbReference type="ARBA" id="ARBA00022801"/>
    </source>
</evidence>
<sequence length="510" mass="51523">MRAPPRKGPPMHRIPRVAALLAATALAGASLAAPAQARTAMVVGTDNPGAIPGSYIVVLKPTADVRAQSRDLAAENGGQVKNVYNRAIKGFSINATAKEARALAADPDVAYVEQDAVVTVDAEQANPPSWGLDRIDQRALPLNSRYTYTGTGAGVTAYIIDTGILTTHQDFGGRAVSGKDFVSNDNDATDCNGHGTHVAGTVGGTAYGVAKQVKLVGVRVLDCAGRGSNSGVIAGIDWVTANAAKPAVANMSLGGSASTAVDTAVKNSIKSGVTYGLAAGNSSVNACSSSPSRVPEGITVGATAKNDARASYSNYGDCLDVFAPGTDITSAWHTSPTAKNTISGTSMATPHVVGAAALILSGTPTATPARIRDTLVKNGVTGVVTNPGSGSPNVLLNTSGGTTSPSPSPSPSPSATPTPTSSPSPSASASPSPSPTTSPRPSASPTPTAPAKKCVTATNNAHVSAGRAYVEFFFLVYAEGSNDYLGLTGSTQRSLQETRSGYWDLVSRCA</sequence>
<comment type="caution">
    <text evidence="11">The sequence shown here is derived from an EMBL/GenBank/DDBJ whole genome shotgun (WGS) entry which is preliminary data.</text>
</comment>
<dbReference type="Gene3D" id="3.40.50.200">
    <property type="entry name" value="Peptidase S8/S53 domain"/>
    <property type="match status" value="1"/>
</dbReference>
<dbReference type="AlphaFoldDB" id="A0A7C9NLY6"/>
<dbReference type="GO" id="GO:0006508">
    <property type="term" value="P:proteolysis"/>
    <property type="evidence" value="ECO:0007669"/>
    <property type="project" value="UniProtKB-KW"/>
</dbReference>
<feature type="active site" description="Charge relay system" evidence="5">
    <location>
        <position position="346"/>
    </location>
</feature>
<evidence type="ECO:0000256" key="7">
    <source>
        <dbReference type="SAM" id="MobiDB-lite"/>
    </source>
</evidence>
<dbReference type="EMBL" id="WXEW01000002">
    <property type="protein sequence ID" value="NAS21776.1"/>
    <property type="molecule type" value="Genomic_DNA"/>
</dbReference>
<dbReference type="InterPro" id="IPR000209">
    <property type="entry name" value="Peptidase_S8/S53_dom"/>
</dbReference>
<feature type="signal peptide" evidence="8">
    <location>
        <begin position="1"/>
        <end position="32"/>
    </location>
</feature>
<evidence type="ECO:0000256" key="1">
    <source>
        <dbReference type="ARBA" id="ARBA00011073"/>
    </source>
</evidence>
<dbReference type="Pfam" id="PF05922">
    <property type="entry name" value="Inhibitor_I9"/>
    <property type="match status" value="1"/>
</dbReference>
<name>A0A7C9NLY6_9ACTN</name>
<keyword evidence="4 5" id="KW-0720">Serine protease</keyword>
<dbReference type="InterPro" id="IPR036852">
    <property type="entry name" value="Peptidase_S8/S53_dom_sf"/>
</dbReference>
<dbReference type="InterPro" id="IPR023828">
    <property type="entry name" value="Peptidase_S8_Ser-AS"/>
</dbReference>
<evidence type="ECO:0000313" key="12">
    <source>
        <dbReference type="Proteomes" id="UP000479526"/>
    </source>
</evidence>
<dbReference type="InterPro" id="IPR023827">
    <property type="entry name" value="Peptidase_S8_Asp-AS"/>
</dbReference>
<feature type="region of interest" description="Disordered" evidence="7">
    <location>
        <begin position="382"/>
        <end position="452"/>
    </location>
</feature>
<accession>A0A7C9NLY6</accession>
<evidence type="ECO:0000259" key="10">
    <source>
        <dbReference type="Pfam" id="PF05922"/>
    </source>
</evidence>
<dbReference type="PANTHER" id="PTHR43806">
    <property type="entry name" value="PEPTIDASE S8"/>
    <property type="match status" value="1"/>
</dbReference>
<dbReference type="InterPro" id="IPR022398">
    <property type="entry name" value="Peptidase_S8_His-AS"/>
</dbReference>
<feature type="compositionally biased region" description="Pro residues" evidence="7">
    <location>
        <begin position="432"/>
        <end position="448"/>
    </location>
</feature>
<feature type="chain" id="PRO_5039335743" evidence="8">
    <location>
        <begin position="33"/>
        <end position="510"/>
    </location>
</feature>
<dbReference type="InterPro" id="IPR015500">
    <property type="entry name" value="Peptidase_S8_subtilisin-rel"/>
</dbReference>
<feature type="active site" description="Charge relay system" evidence="5">
    <location>
        <position position="194"/>
    </location>
</feature>
<keyword evidence="12" id="KW-1185">Reference proteome</keyword>
<dbReference type="Pfam" id="PF00082">
    <property type="entry name" value="Peptidase_S8"/>
    <property type="match status" value="1"/>
</dbReference>
<dbReference type="PANTHER" id="PTHR43806:SF11">
    <property type="entry name" value="CEREVISIN-RELATED"/>
    <property type="match status" value="1"/>
</dbReference>
<gene>
    <name evidence="11" type="ORF">GT755_08770</name>
</gene>
<comment type="similarity">
    <text evidence="1 5 6">Belongs to the peptidase S8 family.</text>
</comment>
<dbReference type="PROSITE" id="PS00136">
    <property type="entry name" value="SUBTILASE_ASP"/>
    <property type="match status" value="1"/>
</dbReference>
<feature type="domain" description="Inhibitor I9" evidence="10">
    <location>
        <begin position="55"/>
        <end position="120"/>
    </location>
</feature>
<dbReference type="GO" id="GO:0005615">
    <property type="term" value="C:extracellular space"/>
    <property type="evidence" value="ECO:0007669"/>
    <property type="project" value="TreeGrafter"/>
</dbReference>
<proteinExistence type="inferred from homology"/>
<dbReference type="PRINTS" id="PR00723">
    <property type="entry name" value="SUBTILISIN"/>
</dbReference>
<dbReference type="GO" id="GO:0004252">
    <property type="term" value="F:serine-type endopeptidase activity"/>
    <property type="evidence" value="ECO:0007669"/>
    <property type="project" value="UniProtKB-UniRule"/>
</dbReference>
<dbReference type="SUPFAM" id="SSF54897">
    <property type="entry name" value="Protease propeptides/inhibitors"/>
    <property type="match status" value="1"/>
</dbReference>
<organism evidence="11 12">
    <name type="scientific">Herbidospora solisilvae</name>
    <dbReference type="NCBI Taxonomy" id="2696284"/>
    <lineage>
        <taxon>Bacteria</taxon>
        <taxon>Bacillati</taxon>
        <taxon>Actinomycetota</taxon>
        <taxon>Actinomycetes</taxon>
        <taxon>Streptosporangiales</taxon>
        <taxon>Streptosporangiaceae</taxon>
        <taxon>Herbidospora</taxon>
    </lineage>
</organism>
<evidence type="ECO:0000256" key="4">
    <source>
        <dbReference type="ARBA" id="ARBA00022825"/>
    </source>
</evidence>
<dbReference type="InterPro" id="IPR050131">
    <property type="entry name" value="Peptidase_S8_subtilisin-like"/>
</dbReference>
<evidence type="ECO:0000256" key="5">
    <source>
        <dbReference type="PROSITE-ProRule" id="PRU01240"/>
    </source>
</evidence>
<protein>
    <submittedName>
        <fullName evidence="11">S8 family serine peptidase</fullName>
    </submittedName>
</protein>
<evidence type="ECO:0000256" key="8">
    <source>
        <dbReference type="SAM" id="SignalP"/>
    </source>
</evidence>
<keyword evidence="8" id="KW-0732">Signal</keyword>
<feature type="compositionally biased region" description="Pro residues" evidence="7">
    <location>
        <begin position="406"/>
        <end position="422"/>
    </location>
</feature>
<dbReference type="InterPro" id="IPR037045">
    <property type="entry name" value="S8pro/Inhibitor_I9_sf"/>
</dbReference>
<evidence type="ECO:0000256" key="6">
    <source>
        <dbReference type="RuleBase" id="RU003355"/>
    </source>
</evidence>
<keyword evidence="3 5" id="KW-0378">Hydrolase</keyword>
<feature type="domain" description="Peptidase S8/S53" evidence="9">
    <location>
        <begin position="152"/>
        <end position="379"/>
    </location>
</feature>
<dbReference type="InterPro" id="IPR034193">
    <property type="entry name" value="PCSK9_ProteinaseK-like"/>
</dbReference>
<dbReference type="Gene3D" id="3.30.70.80">
    <property type="entry name" value="Peptidase S8 propeptide/proteinase inhibitor I9"/>
    <property type="match status" value="1"/>
</dbReference>
<evidence type="ECO:0000256" key="2">
    <source>
        <dbReference type="ARBA" id="ARBA00022670"/>
    </source>
</evidence>
<evidence type="ECO:0000313" key="11">
    <source>
        <dbReference type="EMBL" id="NAS21776.1"/>
    </source>
</evidence>
<dbReference type="Proteomes" id="UP000479526">
    <property type="component" value="Unassembled WGS sequence"/>
</dbReference>
<evidence type="ECO:0000259" key="9">
    <source>
        <dbReference type="Pfam" id="PF00082"/>
    </source>
</evidence>
<dbReference type="InterPro" id="IPR010259">
    <property type="entry name" value="S8pro/Inhibitor_I9"/>
</dbReference>
<dbReference type="CDD" id="cd04077">
    <property type="entry name" value="Peptidases_S8_PCSK9_ProteinaseK_like"/>
    <property type="match status" value="1"/>
</dbReference>
<keyword evidence="2 5" id="KW-0645">Protease</keyword>
<dbReference type="PROSITE" id="PS00138">
    <property type="entry name" value="SUBTILASE_SER"/>
    <property type="match status" value="1"/>
</dbReference>
<reference evidence="11 12" key="1">
    <citation type="submission" date="2020-01" db="EMBL/GenBank/DDBJ databases">
        <title>Herbidospora sp. NEAU-GS84 nov., a novel actinomycete isolated from soil.</title>
        <authorList>
            <person name="Han L."/>
        </authorList>
    </citation>
    <scope>NUCLEOTIDE SEQUENCE [LARGE SCALE GENOMIC DNA]</scope>
    <source>
        <strain evidence="11 12">NEAU-GS84</strain>
    </source>
</reference>
<dbReference type="FunFam" id="3.40.50.200:FF:000014">
    <property type="entry name" value="Proteinase K"/>
    <property type="match status" value="1"/>
</dbReference>
<dbReference type="SUPFAM" id="SSF52743">
    <property type="entry name" value="Subtilisin-like"/>
    <property type="match status" value="1"/>
</dbReference>
<feature type="compositionally biased region" description="Polar residues" evidence="7">
    <location>
        <begin position="383"/>
        <end position="401"/>
    </location>
</feature>
<dbReference type="PROSITE" id="PS00137">
    <property type="entry name" value="SUBTILASE_HIS"/>
    <property type="match status" value="1"/>
</dbReference>